<dbReference type="Proteomes" id="UP001364472">
    <property type="component" value="Unassembled WGS sequence"/>
</dbReference>
<dbReference type="RefSeq" id="WP_337335926.1">
    <property type="nucleotide sequence ID" value="NZ_JBBDHC010000016.1"/>
</dbReference>
<name>A0AAW9R4B8_9GAMM</name>
<dbReference type="AlphaFoldDB" id="A0AAW9R4B8"/>
<keyword evidence="2" id="KW-1185">Reference proteome</keyword>
<comment type="caution">
    <text evidence="1">The sequence shown here is derived from an EMBL/GenBank/DDBJ whole genome shotgun (WGS) entry which is preliminary data.</text>
</comment>
<accession>A0AAW9R4B8</accession>
<protein>
    <submittedName>
        <fullName evidence="1">Uncharacterized protein</fullName>
    </submittedName>
</protein>
<proteinExistence type="predicted"/>
<reference evidence="1 2" key="1">
    <citation type="journal article" date="2016" name="Antonie Van Leeuwenhoek">
        <title>Denitratimonas tolerans gen. nov., sp. nov., a denitrifying bacterium isolated from a bioreactor for tannery wastewater treatment.</title>
        <authorList>
            <person name="Han S.I."/>
            <person name="Kim J.O."/>
            <person name="Lee Y.R."/>
            <person name="Ekpeghere K.I."/>
            <person name="Koh S.C."/>
            <person name="Whang K.S."/>
        </authorList>
    </citation>
    <scope>NUCLEOTIDE SEQUENCE [LARGE SCALE GENOMIC DNA]</scope>
    <source>
        <strain evidence="1 2">KACC 17565</strain>
    </source>
</reference>
<sequence>MINPYRSLSANLPERLPAGRDALPADAKRLHAWVDALPRANQQAYLLQLSGALDAFHARQLEGFTRLEVMEVLRTPLLEAITLLTSRLQGSSFPLAGSKAETAAQLIHLHRQLALGYRMALVEACAPAGKVPFLRGSTVAVALVRAVYHHVRWLATSYFLYRSPEPDVWAQLYALAAFASARGLDDKAVEDASERRSLTVALLQNQAVLMALANPYRFSQRELVELWSLCRDVAATVEMTPQRFAAAGVLAMIDTDLPPTFVSRAPDPDEGDMLWIDLRKLEALVRGTLSRSGEGGEAVLRLSRDYRLTVPTSLLERALEGWSQDVTRASPRLEGGYALDTIVGLSGLHYQLAGGQDFDSFMREVRGVSAVSLNRASWAQASADAVHATLASARIQDQSLGGYRLRWEAAQGVRARIGELVGLGLPAEGGPYDWMVGLVRWLRYDEGGMEAGVDLVSRRAHAVGLRSLDEAGGSEAPIRAIGLAPLSGEASGPELFLLPAVNDVDAPRLEVTRSSDRWDGPGAKGSNVYACGALRTLRRTGDYLLAEADRA</sequence>
<evidence type="ECO:0000313" key="2">
    <source>
        <dbReference type="Proteomes" id="UP001364472"/>
    </source>
</evidence>
<gene>
    <name evidence="1" type="ORF">WB794_11130</name>
</gene>
<dbReference type="EMBL" id="JBBDHC010000016">
    <property type="protein sequence ID" value="MEJ1250223.1"/>
    <property type="molecule type" value="Genomic_DNA"/>
</dbReference>
<evidence type="ECO:0000313" key="1">
    <source>
        <dbReference type="EMBL" id="MEJ1250223.1"/>
    </source>
</evidence>
<organism evidence="1 2">
    <name type="scientific">Denitratimonas tolerans</name>
    <dbReference type="NCBI Taxonomy" id="1338420"/>
    <lineage>
        <taxon>Bacteria</taxon>
        <taxon>Pseudomonadati</taxon>
        <taxon>Pseudomonadota</taxon>
        <taxon>Gammaproteobacteria</taxon>
        <taxon>Lysobacterales</taxon>
        <taxon>Lysobacteraceae</taxon>
        <taxon>Denitratimonas</taxon>
    </lineage>
</organism>